<comment type="caution">
    <text evidence="2">The sequence shown here is derived from an EMBL/GenBank/DDBJ whole genome shotgun (WGS) entry which is preliminary data.</text>
</comment>
<organism evidence="2 3">
    <name type="scientific">Gymnopilus dilepis</name>
    <dbReference type="NCBI Taxonomy" id="231916"/>
    <lineage>
        <taxon>Eukaryota</taxon>
        <taxon>Fungi</taxon>
        <taxon>Dikarya</taxon>
        <taxon>Basidiomycota</taxon>
        <taxon>Agaricomycotina</taxon>
        <taxon>Agaricomycetes</taxon>
        <taxon>Agaricomycetidae</taxon>
        <taxon>Agaricales</taxon>
        <taxon>Agaricineae</taxon>
        <taxon>Hymenogastraceae</taxon>
        <taxon>Gymnopilus</taxon>
    </lineage>
</organism>
<accession>A0A409WJQ9</accession>
<evidence type="ECO:0000313" key="3">
    <source>
        <dbReference type="Proteomes" id="UP000284706"/>
    </source>
</evidence>
<dbReference type="EMBL" id="NHYE01005040">
    <property type="protein sequence ID" value="PPQ78701.1"/>
    <property type="molecule type" value="Genomic_DNA"/>
</dbReference>
<name>A0A409WJQ9_9AGAR</name>
<evidence type="ECO:0000256" key="1">
    <source>
        <dbReference type="SAM" id="MobiDB-lite"/>
    </source>
</evidence>
<dbReference type="InParanoid" id="A0A409WJQ9"/>
<dbReference type="AlphaFoldDB" id="A0A409WJQ9"/>
<evidence type="ECO:0000313" key="2">
    <source>
        <dbReference type="EMBL" id="PPQ78701.1"/>
    </source>
</evidence>
<feature type="compositionally biased region" description="Basic and acidic residues" evidence="1">
    <location>
        <begin position="1"/>
        <end position="13"/>
    </location>
</feature>
<sequence length="180" mass="19290">MEEPEEKKKVDEAVKEEEMENVVPPEAQAPSPHGSTAARAEASSSSSCICCVCCEAQHARHPSPPPIRLRPCRVYGLSSRRGSGCVGGAGEHKHKKSDSAAFTNTSSIAMLRDKDRRRCSAAKLSTLSVHTKRGFWWYIYADIVACRTFTSTVVAGIASSSSSIRIAFAAFPTSFAAPAA</sequence>
<reference evidence="2 3" key="1">
    <citation type="journal article" date="2018" name="Evol. Lett.">
        <title>Horizontal gene cluster transfer increased hallucinogenic mushroom diversity.</title>
        <authorList>
            <person name="Reynolds H.T."/>
            <person name="Vijayakumar V."/>
            <person name="Gluck-Thaler E."/>
            <person name="Korotkin H.B."/>
            <person name="Matheny P.B."/>
            <person name="Slot J.C."/>
        </authorList>
    </citation>
    <scope>NUCLEOTIDE SEQUENCE [LARGE SCALE GENOMIC DNA]</scope>
    <source>
        <strain evidence="2 3">SRW20</strain>
    </source>
</reference>
<proteinExistence type="predicted"/>
<dbReference type="Proteomes" id="UP000284706">
    <property type="component" value="Unassembled WGS sequence"/>
</dbReference>
<feature type="region of interest" description="Disordered" evidence="1">
    <location>
        <begin position="1"/>
        <end position="38"/>
    </location>
</feature>
<keyword evidence="3" id="KW-1185">Reference proteome</keyword>
<protein>
    <submittedName>
        <fullName evidence="2">Uncharacterized protein</fullName>
    </submittedName>
</protein>
<gene>
    <name evidence="2" type="ORF">CVT26_005485</name>
</gene>